<name>A0AAN9FFF1_CROPI</name>
<protein>
    <submittedName>
        <fullName evidence="2">Uncharacterized protein</fullName>
    </submittedName>
</protein>
<proteinExistence type="predicted"/>
<evidence type="ECO:0000256" key="1">
    <source>
        <dbReference type="SAM" id="MobiDB-lite"/>
    </source>
</evidence>
<comment type="caution">
    <text evidence="2">The sequence shown here is derived from an EMBL/GenBank/DDBJ whole genome shotgun (WGS) entry which is preliminary data.</text>
</comment>
<evidence type="ECO:0000313" key="2">
    <source>
        <dbReference type="EMBL" id="KAK7275414.1"/>
    </source>
</evidence>
<evidence type="ECO:0000313" key="3">
    <source>
        <dbReference type="Proteomes" id="UP001372338"/>
    </source>
</evidence>
<feature type="compositionally biased region" description="Polar residues" evidence="1">
    <location>
        <begin position="24"/>
        <end position="34"/>
    </location>
</feature>
<feature type="region of interest" description="Disordered" evidence="1">
    <location>
        <begin position="1"/>
        <end position="34"/>
    </location>
</feature>
<feature type="compositionally biased region" description="Polar residues" evidence="1">
    <location>
        <begin position="1"/>
        <end position="12"/>
    </location>
</feature>
<organism evidence="2 3">
    <name type="scientific">Crotalaria pallida</name>
    <name type="common">Smooth rattlebox</name>
    <name type="synonym">Crotalaria striata</name>
    <dbReference type="NCBI Taxonomy" id="3830"/>
    <lineage>
        <taxon>Eukaryota</taxon>
        <taxon>Viridiplantae</taxon>
        <taxon>Streptophyta</taxon>
        <taxon>Embryophyta</taxon>
        <taxon>Tracheophyta</taxon>
        <taxon>Spermatophyta</taxon>
        <taxon>Magnoliopsida</taxon>
        <taxon>eudicotyledons</taxon>
        <taxon>Gunneridae</taxon>
        <taxon>Pentapetalae</taxon>
        <taxon>rosids</taxon>
        <taxon>fabids</taxon>
        <taxon>Fabales</taxon>
        <taxon>Fabaceae</taxon>
        <taxon>Papilionoideae</taxon>
        <taxon>50 kb inversion clade</taxon>
        <taxon>genistoids sensu lato</taxon>
        <taxon>core genistoids</taxon>
        <taxon>Crotalarieae</taxon>
        <taxon>Crotalaria</taxon>
    </lineage>
</organism>
<gene>
    <name evidence="2" type="ORF">RIF29_16530</name>
</gene>
<dbReference type="Proteomes" id="UP001372338">
    <property type="component" value="Unassembled WGS sequence"/>
</dbReference>
<accession>A0AAN9FFF1</accession>
<reference evidence="2 3" key="1">
    <citation type="submission" date="2024-01" db="EMBL/GenBank/DDBJ databases">
        <title>The genomes of 5 underutilized Papilionoideae crops provide insights into root nodulation and disease resistanc.</title>
        <authorList>
            <person name="Yuan L."/>
        </authorList>
    </citation>
    <scope>NUCLEOTIDE SEQUENCE [LARGE SCALE GENOMIC DNA]</scope>
    <source>
        <strain evidence="2">ZHUSHIDOU_FW_LH</strain>
        <tissue evidence="2">Leaf</tissue>
    </source>
</reference>
<sequence length="114" mass="12579">MNVGSRKSNGCENNEESHGKGGDSSISNGPNQETIENIEEELGWAFEAASNCLKVLEENASQELLKDPRDETVVRMLTEIEIKEMGIEVQTKEIEEEVTNNDGLKLEGGNVELK</sequence>
<dbReference type="AlphaFoldDB" id="A0AAN9FFF1"/>
<dbReference type="EMBL" id="JAYWIO010000003">
    <property type="protein sequence ID" value="KAK7275414.1"/>
    <property type="molecule type" value="Genomic_DNA"/>
</dbReference>
<keyword evidence="3" id="KW-1185">Reference proteome</keyword>